<evidence type="ECO:0000313" key="7">
    <source>
        <dbReference type="EMBL" id="GAC79491.1"/>
    </source>
</evidence>
<evidence type="ECO:0000256" key="5">
    <source>
        <dbReference type="SAM" id="Phobius"/>
    </source>
</evidence>
<gene>
    <name evidence="7" type="ORF">GM1_010_00810</name>
</gene>
<protein>
    <recommendedName>
        <fullName evidence="6">Lipopolysaccharide assembly protein A domain-containing protein</fullName>
    </recommendedName>
</protein>
<feature type="transmembrane region" description="Helical" evidence="5">
    <location>
        <begin position="52"/>
        <end position="72"/>
    </location>
</feature>
<evidence type="ECO:0000256" key="3">
    <source>
        <dbReference type="ARBA" id="ARBA00022989"/>
    </source>
</evidence>
<reference evidence="7 8" key="1">
    <citation type="submission" date="2013-02" db="EMBL/GenBank/DDBJ databases">
        <title>Whole genome shotgun sequence of Gordonia malaquae NBRC 108250.</title>
        <authorList>
            <person name="Yoshida I."/>
            <person name="Hosoyama A."/>
            <person name="Tsuchikane K."/>
            <person name="Ando Y."/>
            <person name="Baba S."/>
            <person name="Ohji S."/>
            <person name="Hamada M."/>
            <person name="Tamura T."/>
            <person name="Yamazoe A."/>
            <person name="Yamazaki S."/>
            <person name="Fujita N."/>
        </authorList>
    </citation>
    <scope>NUCLEOTIDE SEQUENCE [LARGE SCALE GENOMIC DNA]</scope>
    <source>
        <strain evidence="7 8">NBRC 108250</strain>
    </source>
</reference>
<evidence type="ECO:0000259" key="6">
    <source>
        <dbReference type="Pfam" id="PF06305"/>
    </source>
</evidence>
<feature type="transmembrane region" description="Helical" evidence="5">
    <location>
        <begin position="20"/>
        <end position="37"/>
    </location>
</feature>
<dbReference type="Proteomes" id="UP000035009">
    <property type="component" value="Unassembled WGS sequence"/>
</dbReference>
<name>M3TDH0_GORML</name>
<comment type="caution">
    <text evidence="7">The sequence shown here is derived from an EMBL/GenBank/DDBJ whole genome shotgun (WGS) entry which is preliminary data.</text>
</comment>
<keyword evidence="3 5" id="KW-1133">Transmembrane helix</keyword>
<dbReference type="InterPro" id="IPR010445">
    <property type="entry name" value="LapA_dom"/>
</dbReference>
<dbReference type="Pfam" id="PF06305">
    <property type="entry name" value="LapA_dom"/>
    <property type="match status" value="1"/>
</dbReference>
<dbReference type="EMBL" id="BAOP01000010">
    <property type="protein sequence ID" value="GAC79491.1"/>
    <property type="molecule type" value="Genomic_DNA"/>
</dbReference>
<dbReference type="AlphaFoldDB" id="M3TDH0"/>
<proteinExistence type="predicted"/>
<sequence>MSVNDTNTPAHDASSFLRQYWLPIVITVIAMIFIATNTDSAQFTALWWNLDAPLWLMLAVVTLIGFVVGWFVGRRSRR</sequence>
<evidence type="ECO:0000256" key="4">
    <source>
        <dbReference type="ARBA" id="ARBA00023136"/>
    </source>
</evidence>
<dbReference type="eggNOG" id="ENOG5032EA9">
    <property type="taxonomic scope" value="Bacteria"/>
</dbReference>
<keyword evidence="2 5" id="KW-0812">Transmembrane</keyword>
<evidence type="ECO:0000256" key="1">
    <source>
        <dbReference type="ARBA" id="ARBA00022475"/>
    </source>
</evidence>
<organism evidence="7 8">
    <name type="scientific">Gordonia malaquae NBRC 108250</name>
    <dbReference type="NCBI Taxonomy" id="1223542"/>
    <lineage>
        <taxon>Bacteria</taxon>
        <taxon>Bacillati</taxon>
        <taxon>Actinomycetota</taxon>
        <taxon>Actinomycetes</taxon>
        <taxon>Mycobacteriales</taxon>
        <taxon>Gordoniaceae</taxon>
        <taxon>Gordonia</taxon>
    </lineage>
</organism>
<keyword evidence="8" id="KW-1185">Reference proteome</keyword>
<evidence type="ECO:0000256" key="2">
    <source>
        <dbReference type="ARBA" id="ARBA00022692"/>
    </source>
</evidence>
<dbReference type="STRING" id="410332.SAMN04488550_2168"/>
<accession>M3TDH0</accession>
<keyword evidence="4 5" id="KW-0472">Membrane</keyword>
<keyword evidence="1" id="KW-1003">Cell membrane</keyword>
<dbReference type="OrthoDB" id="4381401at2"/>
<dbReference type="GO" id="GO:0005886">
    <property type="term" value="C:plasma membrane"/>
    <property type="evidence" value="ECO:0007669"/>
    <property type="project" value="InterPro"/>
</dbReference>
<feature type="domain" description="Lipopolysaccharide assembly protein A" evidence="6">
    <location>
        <begin position="37"/>
        <end position="72"/>
    </location>
</feature>
<dbReference type="RefSeq" id="WP_008377938.1">
    <property type="nucleotide sequence ID" value="NZ_BAOP01000010.1"/>
</dbReference>
<evidence type="ECO:0000313" key="8">
    <source>
        <dbReference type="Proteomes" id="UP000035009"/>
    </source>
</evidence>